<dbReference type="AlphaFoldDB" id="E3H8B0"/>
<reference evidence="1 2" key="1">
    <citation type="journal article" date="2010" name="Stand. Genomic Sci.">
        <title>Complete genome sequence of Ilyobacter polytropus type strain (CuHbu1).</title>
        <authorList>
            <person name="Sikorski J."/>
            <person name="Chertkov O."/>
            <person name="Lapidus A."/>
            <person name="Nolan M."/>
            <person name="Lucas S."/>
            <person name="Del Rio T.G."/>
            <person name="Tice H."/>
            <person name="Cheng J.F."/>
            <person name="Tapia R."/>
            <person name="Han C."/>
            <person name="Goodwin L."/>
            <person name="Pitluck S."/>
            <person name="Liolios K."/>
            <person name="Ivanova N."/>
            <person name="Mavromatis K."/>
            <person name="Mikhailova N."/>
            <person name="Pati A."/>
            <person name="Chen A."/>
            <person name="Palaniappan K."/>
            <person name="Land M."/>
            <person name="Hauser L."/>
            <person name="Chang Y.J."/>
            <person name="Jeffries C.D."/>
            <person name="Brambilla E."/>
            <person name="Yasawong M."/>
            <person name="Rohde M."/>
            <person name="Pukall R."/>
            <person name="Spring S."/>
            <person name="Goker M."/>
            <person name="Woyke T."/>
            <person name="Bristow J."/>
            <person name="Eisen J.A."/>
            <person name="Markowitz V."/>
            <person name="Hugenholtz P."/>
            <person name="Kyrpides N.C."/>
            <person name="Klenk H.P."/>
        </authorList>
    </citation>
    <scope>NUCLEOTIDE SEQUENCE [LARGE SCALE GENOMIC DNA]</scope>
    <source>
        <strain evidence="2">ATCC 51220 / DSM 2926 / LMG 16218 / CuHBu1</strain>
    </source>
</reference>
<protein>
    <recommendedName>
        <fullName evidence="3">Replication restart DNA helicase PriA</fullName>
    </recommendedName>
</protein>
<accession>E3H8B0</accession>
<dbReference type="HOGENOM" id="CLU_2973355_0_0_0"/>
<evidence type="ECO:0000313" key="1">
    <source>
        <dbReference type="EMBL" id="ADO82677.1"/>
    </source>
</evidence>
<dbReference type="Pfam" id="PF07191">
    <property type="entry name" value="Zn_ribbon_6"/>
    <property type="match status" value="1"/>
</dbReference>
<dbReference type="InterPro" id="IPR010807">
    <property type="entry name" value="YfgJ-like"/>
</dbReference>
<dbReference type="KEGG" id="ipo:Ilyop_0892"/>
<dbReference type="InterPro" id="IPR029037">
    <property type="entry name" value="DUF1407/YfgJ-like_sf"/>
</dbReference>
<dbReference type="Proteomes" id="UP000006875">
    <property type="component" value="Chromosome"/>
</dbReference>
<evidence type="ECO:0000313" key="2">
    <source>
        <dbReference type="Proteomes" id="UP000006875"/>
    </source>
</evidence>
<keyword evidence="2" id="KW-1185">Reference proteome</keyword>
<dbReference type="EMBL" id="CP002281">
    <property type="protein sequence ID" value="ADO82677.1"/>
    <property type="molecule type" value="Genomic_DNA"/>
</dbReference>
<dbReference type="SUPFAM" id="SSF161187">
    <property type="entry name" value="YfgJ-like"/>
    <property type="match status" value="1"/>
</dbReference>
<proteinExistence type="predicted"/>
<name>E3H8B0_ILYPC</name>
<organism evidence="1 2">
    <name type="scientific">Ilyobacter polytropus (strain ATCC 51220 / DSM 2926 / LMG 16218 / CuHBu1)</name>
    <dbReference type="NCBI Taxonomy" id="572544"/>
    <lineage>
        <taxon>Bacteria</taxon>
        <taxon>Fusobacteriati</taxon>
        <taxon>Fusobacteriota</taxon>
        <taxon>Fusobacteriia</taxon>
        <taxon>Fusobacteriales</taxon>
        <taxon>Fusobacteriaceae</taxon>
        <taxon>Ilyobacter</taxon>
    </lineage>
</organism>
<evidence type="ECO:0008006" key="3">
    <source>
        <dbReference type="Google" id="ProtNLM"/>
    </source>
</evidence>
<gene>
    <name evidence="1" type="ordered locus">Ilyop_0892</name>
</gene>
<dbReference type="Gene3D" id="2.10.290.10">
    <property type="entry name" value="YfgJ-like"/>
    <property type="match status" value="1"/>
</dbReference>
<dbReference type="RefSeq" id="WP_013387347.1">
    <property type="nucleotide sequence ID" value="NC_014632.1"/>
</dbReference>
<sequence length="58" mass="6504">MDKLKFCPICKNEVTKNSSTGKYHCEKCNKFFTKAALCDKCGNEVEILSACGSTQFFL</sequence>